<evidence type="ECO:0000256" key="1">
    <source>
        <dbReference type="SAM" id="Phobius"/>
    </source>
</evidence>
<keyword evidence="3" id="KW-1185">Reference proteome</keyword>
<evidence type="ECO:0000313" key="3">
    <source>
        <dbReference type="Proteomes" id="UP001388673"/>
    </source>
</evidence>
<gene>
    <name evidence="2" type="ORF">IAR55_007019</name>
</gene>
<reference evidence="2 3" key="1">
    <citation type="journal article" date="2024" name="bioRxiv">
        <title>Comparative genomics of Cryptococcus and Kwoniella reveals pathogenesis evolution and contrasting karyotype dynamics via intercentromeric recombination or chromosome fusion.</title>
        <authorList>
            <person name="Coelho M.A."/>
            <person name="David-Palma M."/>
            <person name="Shea T."/>
            <person name="Bowers K."/>
            <person name="McGinley-Smith S."/>
            <person name="Mohammad A.W."/>
            <person name="Gnirke A."/>
            <person name="Yurkov A.M."/>
            <person name="Nowrousian M."/>
            <person name="Sun S."/>
            <person name="Cuomo C.A."/>
            <person name="Heitman J."/>
        </authorList>
    </citation>
    <scope>NUCLEOTIDE SEQUENCE [LARGE SCALE GENOMIC DNA]</scope>
    <source>
        <strain evidence="2 3">CBS 13917</strain>
    </source>
</reference>
<evidence type="ECO:0008006" key="4">
    <source>
        <dbReference type="Google" id="ProtNLM"/>
    </source>
</evidence>
<keyword evidence="1" id="KW-0812">Transmembrane</keyword>
<sequence>MSSPLQPPQDLLGQSGLYNVPDPLLRRLRLEEPTGSPITDLEKYFRDKEVLVLYGGAEYGEVNLREFHRDLTTFAQRYKSAAVIYVSTDTDPSAPQRITAQKPWLRMVFHDNSDFAPVAKSDEHGVEMEEVSRGEDFVQAGEIEMGVEKVKFGVEEYQNEYVRPLSRAAVTVLMSTFTTPSVAIYHLPTHTFLAKNVKITNFSPMRVDKMYDTWRNGGNPSLRFKDLFSAMRIPFIALIVALVYHAVVRFGGQQYNVVPQFMNAISWRGGGADGLS</sequence>
<evidence type="ECO:0000313" key="2">
    <source>
        <dbReference type="EMBL" id="KAK8843362.1"/>
    </source>
</evidence>
<proteinExistence type="predicted"/>
<dbReference type="Proteomes" id="UP001388673">
    <property type="component" value="Unassembled WGS sequence"/>
</dbReference>
<keyword evidence="1" id="KW-0472">Membrane</keyword>
<name>A0AAW0YCU9_9TREE</name>
<dbReference type="EMBL" id="JBCAWK010000015">
    <property type="protein sequence ID" value="KAK8843362.1"/>
    <property type="molecule type" value="Genomic_DNA"/>
</dbReference>
<protein>
    <recommendedName>
        <fullName evidence="4">Thioredoxin-like fold domain-containing protein</fullName>
    </recommendedName>
</protein>
<feature type="transmembrane region" description="Helical" evidence="1">
    <location>
        <begin position="233"/>
        <end position="252"/>
    </location>
</feature>
<dbReference type="RefSeq" id="XP_066799310.1">
    <property type="nucleotide sequence ID" value="XM_066950095.1"/>
</dbReference>
<keyword evidence="1" id="KW-1133">Transmembrane helix</keyword>
<dbReference type="AlphaFoldDB" id="A0AAW0YCU9"/>
<organism evidence="2 3">
    <name type="scientific">Kwoniella newhampshirensis</name>
    <dbReference type="NCBI Taxonomy" id="1651941"/>
    <lineage>
        <taxon>Eukaryota</taxon>
        <taxon>Fungi</taxon>
        <taxon>Dikarya</taxon>
        <taxon>Basidiomycota</taxon>
        <taxon>Agaricomycotina</taxon>
        <taxon>Tremellomycetes</taxon>
        <taxon>Tremellales</taxon>
        <taxon>Cryptococcaceae</taxon>
        <taxon>Kwoniella</taxon>
    </lineage>
</organism>
<accession>A0AAW0YCU9</accession>
<dbReference type="GeneID" id="92184277"/>
<dbReference type="KEGG" id="kne:92184277"/>
<comment type="caution">
    <text evidence="2">The sequence shown here is derived from an EMBL/GenBank/DDBJ whole genome shotgun (WGS) entry which is preliminary data.</text>
</comment>